<reference evidence="2 3" key="1">
    <citation type="submission" date="2019-12" db="EMBL/GenBank/DDBJ databases">
        <title>Auraticoccus cholistani sp. nov., an actinomycete isolated from soil of Cholistan desert.</title>
        <authorList>
            <person name="Cheema M.T."/>
        </authorList>
    </citation>
    <scope>NUCLEOTIDE SEQUENCE [LARGE SCALE GENOMIC DNA]</scope>
    <source>
        <strain evidence="2 3">F435</strain>
    </source>
</reference>
<evidence type="ECO:0000256" key="1">
    <source>
        <dbReference type="ARBA" id="ARBA00038414"/>
    </source>
</evidence>
<comment type="similarity">
    <text evidence="1">Belongs to the HyuE racemase family.</text>
</comment>
<protein>
    <recommendedName>
        <fullName evidence="4">Asp/Glu/hydantoin racemase</fullName>
    </recommendedName>
</protein>
<organism evidence="2 3">
    <name type="scientific">Auraticoccus cholistanensis</name>
    <dbReference type="NCBI Taxonomy" id="2656650"/>
    <lineage>
        <taxon>Bacteria</taxon>
        <taxon>Bacillati</taxon>
        <taxon>Actinomycetota</taxon>
        <taxon>Actinomycetes</taxon>
        <taxon>Propionibacteriales</taxon>
        <taxon>Propionibacteriaceae</taxon>
        <taxon>Auraticoccus</taxon>
    </lineage>
</organism>
<comment type="caution">
    <text evidence="2">The sequence shown here is derived from an EMBL/GenBank/DDBJ whole genome shotgun (WGS) entry which is preliminary data.</text>
</comment>
<dbReference type="Gene3D" id="3.40.50.12500">
    <property type="match status" value="1"/>
</dbReference>
<accession>A0A6A9UU09</accession>
<dbReference type="GO" id="GO:0047661">
    <property type="term" value="F:amino-acid racemase activity"/>
    <property type="evidence" value="ECO:0007669"/>
    <property type="project" value="InterPro"/>
</dbReference>
<proteinExistence type="inferred from homology"/>
<evidence type="ECO:0008006" key="4">
    <source>
        <dbReference type="Google" id="ProtNLM"/>
    </source>
</evidence>
<sequence length="234" mass="23974">MTSEQEQGTTGADGERTAPRRVALLHTGAVVIAPVMELVREQLPGVTAVNYLDDRIVADLSDPATAASVPGRVGALARAAVDGGAEAVLLTCSSISWLAAPTAEAVGVPVLRIDEAMADRAVATGRRVAVLATLPTTCGPTCDLVQERARLAGVAVELTSRVVEGAFEAVSSGDRATHDRLVAAAIEEAARTSDVVVLAQASMASAASAVEVGTPVLTSLDLGVQRFRDLVLDL</sequence>
<evidence type="ECO:0000313" key="2">
    <source>
        <dbReference type="EMBL" id="MVA74687.1"/>
    </source>
</evidence>
<dbReference type="RefSeq" id="WP_156607289.1">
    <property type="nucleotide sequence ID" value="NZ_WPCU01000003.1"/>
</dbReference>
<dbReference type="EMBL" id="WPCU01000003">
    <property type="protein sequence ID" value="MVA74687.1"/>
    <property type="molecule type" value="Genomic_DNA"/>
</dbReference>
<evidence type="ECO:0000313" key="3">
    <source>
        <dbReference type="Proteomes" id="UP000435304"/>
    </source>
</evidence>
<dbReference type="InterPro" id="IPR053714">
    <property type="entry name" value="Iso_Racemase_Enz_sf"/>
</dbReference>
<name>A0A6A9UU09_9ACTN</name>
<keyword evidence="3" id="KW-1185">Reference proteome</keyword>
<dbReference type="AlphaFoldDB" id="A0A6A9UU09"/>
<dbReference type="Proteomes" id="UP000435304">
    <property type="component" value="Unassembled WGS sequence"/>
</dbReference>
<dbReference type="Pfam" id="PF01177">
    <property type="entry name" value="Asp_Glu_race"/>
    <property type="match status" value="1"/>
</dbReference>
<dbReference type="InterPro" id="IPR015942">
    <property type="entry name" value="Asp/Glu/hydantoin_racemase"/>
</dbReference>
<gene>
    <name evidence="2" type="ORF">GC722_01360</name>
</gene>